<protein>
    <recommendedName>
        <fullName evidence="2">Spermatogenesis-associated protein 20-like TRX domain-containing protein</fullName>
    </recommendedName>
</protein>
<dbReference type="Gene3D" id="3.40.30.10">
    <property type="entry name" value="Glutaredoxin"/>
    <property type="match status" value="1"/>
</dbReference>
<evidence type="ECO:0000256" key="1">
    <source>
        <dbReference type="SAM" id="SignalP"/>
    </source>
</evidence>
<dbReference type="PANTHER" id="PTHR42899">
    <property type="entry name" value="SPERMATOGENESIS-ASSOCIATED PROTEIN 20"/>
    <property type="match status" value="1"/>
</dbReference>
<dbReference type="GO" id="GO:0005975">
    <property type="term" value="P:carbohydrate metabolic process"/>
    <property type="evidence" value="ECO:0007669"/>
    <property type="project" value="InterPro"/>
</dbReference>
<dbReference type="SUPFAM" id="SSF48208">
    <property type="entry name" value="Six-hairpin glycosidases"/>
    <property type="match status" value="1"/>
</dbReference>
<feature type="chain" id="PRO_5013382568" description="Spermatogenesis-associated protein 20-like TRX domain-containing protein" evidence="1">
    <location>
        <begin position="22"/>
        <end position="494"/>
    </location>
</feature>
<dbReference type="InterPro" id="IPR004879">
    <property type="entry name" value="Ssp411-like_TRX"/>
</dbReference>
<proteinExistence type="predicted"/>
<keyword evidence="1" id="KW-0732">Signal</keyword>
<dbReference type="InterPro" id="IPR036249">
    <property type="entry name" value="Thioredoxin-like_sf"/>
</dbReference>
<dbReference type="Pfam" id="PF03190">
    <property type="entry name" value="Thioredox_DsbH"/>
    <property type="match status" value="1"/>
</dbReference>
<feature type="domain" description="Spermatogenesis-associated protein 20-like TRX" evidence="2">
    <location>
        <begin position="23"/>
        <end position="113"/>
    </location>
</feature>
<dbReference type="AlphaFoldDB" id="A0A1M6VSB4"/>
<sequence>MINMRNLLLLILSCCISSVHAQVNHWQRFSDEVFKQAQLEHKPVLLDLGASWCHWCHVMDDSTYSNPAIVQYLAEHFILVREDQDKRPDLYARYKDYGWPATIIFYEDGREILKNSGYQAPEAFLALLKGAYTTARMMPPAKVGAANSSYRTKKWSLSSAAFIHDNFLSYLDMEKGGYDMQQRFLEYDGIAYALQRYHTDQVLQKWLQITIPQSYKLNDPVWGGVYQYSTHNGWDYPHFEKILSIQARYIKIYSDYFAVTRDSSALLQAVHIVSWLDKFMRSPSGLYYNSQDADVIKGVHAGDYFQLSATARLQKGIPDIDSTCYARENAQLATAFLHLHKVLAVPAHLQKADSILVALQKNFKLANGGYLHDTAFKATVALGDVLYTAIANWEYYKCTANEAAKKEAQDCADYILQHFTGSNGGLFSFISNNKYLPADYILTENIDACRYFRNIAQLNPRYKKAGDDIFSYISSPAVLQNIIAEPGILMAVDP</sequence>
<feature type="signal peptide" evidence="1">
    <location>
        <begin position="1"/>
        <end position="21"/>
    </location>
</feature>
<dbReference type="InterPro" id="IPR024705">
    <property type="entry name" value="Ssp411"/>
</dbReference>
<organism evidence="3 4">
    <name type="scientific">Chitinophaga jiangningensis</name>
    <dbReference type="NCBI Taxonomy" id="1419482"/>
    <lineage>
        <taxon>Bacteria</taxon>
        <taxon>Pseudomonadati</taxon>
        <taxon>Bacteroidota</taxon>
        <taxon>Chitinophagia</taxon>
        <taxon>Chitinophagales</taxon>
        <taxon>Chitinophagaceae</taxon>
        <taxon>Chitinophaga</taxon>
    </lineage>
</organism>
<dbReference type="Gene3D" id="1.50.10.20">
    <property type="match status" value="1"/>
</dbReference>
<evidence type="ECO:0000313" key="3">
    <source>
        <dbReference type="EMBL" id="SHK84348.1"/>
    </source>
</evidence>
<dbReference type="STRING" id="1419482.SAMN05444266_101342"/>
<dbReference type="OrthoDB" id="9811036at2"/>
<evidence type="ECO:0000313" key="4">
    <source>
        <dbReference type="Proteomes" id="UP000184420"/>
    </source>
</evidence>
<name>A0A1M6VSB4_9BACT</name>
<dbReference type="Proteomes" id="UP000184420">
    <property type="component" value="Unassembled WGS sequence"/>
</dbReference>
<dbReference type="SUPFAM" id="SSF52833">
    <property type="entry name" value="Thioredoxin-like"/>
    <property type="match status" value="1"/>
</dbReference>
<dbReference type="InterPro" id="IPR008928">
    <property type="entry name" value="6-hairpin_glycosidase_sf"/>
</dbReference>
<accession>A0A1M6VSB4</accession>
<gene>
    <name evidence="3" type="ORF">SAMN05444266_101342</name>
</gene>
<dbReference type="EMBL" id="FRBL01000001">
    <property type="protein sequence ID" value="SHK84348.1"/>
    <property type="molecule type" value="Genomic_DNA"/>
</dbReference>
<keyword evidence="4" id="KW-1185">Reference proteome</keyword>
<reference evidence="3 4" key="1">
    <citation type="submission" date="2016-11" db="EMBL/GenBank/DDBJ databases">
        <authorList>
            <person name="Jaros S."/>
            <person name="Januszkiewicz K."/>
            <person name="Wedrychowicz H."/>
        </authorList>
    </citation>
    <scope>NUCLEOTIDE SEQUENCE [LARGE SCALE GENOMIC DNA]</scope>
    <source>
        <strain evidence="3 4">DSM 27406</strain>
    </source>
</reference>
<evidence type="ECO:0000259" key="2">
    <source>
        <dbReference type="Pfam" id="PF03190"/>
    </source>
</evidence>
<dbReference type="PANTHER" id="PTHR42899:SF1">
    <property type="entry name" value="SPERMATOGENESIS-ASSOCIATED PROTEIN 20"/>
    <property type="match status" value="1"/>
</dbReference>